<feature type="compositionally biased region" description="Basic and acidic residues" evidence="1">
    <location>
        <begin position="143"/>
        <end position="155"/>
    </location>
</feature>
<feature type="region of interest" description="Disordered" evidence="1">
    <location>
        <begin position="173"/>
        <end position="200"/>
    </location>
</feature>
<feature type="compositionally biased region" description="Low complexity" evidence="1">
    <location>
        <begin position="173"/>
        <end position="195"/>
    </location>
</feature>
<sequence length="352" mass="38965">MDYISSSTFGKEIPSNLKYQLTTTSFGIDYWSLQNNVSKLSKAENSSIINKTNTAELCRGNEDDNTMCSTNKNSSLNEFVSREDNSLSQNENDLNWFSETINQLSTGNFASQQNSMKKGNQSGTKDDVLSKMGSTVTPHHRHGSSDGIERADSTTEKLSQILLKSPAFNDKNLSLSSKSSSSNTNNKNITTNKSNFPQQSLVGVNQNSSKIDSAFSKISEGIDKTNISHAGDEQEVTNGPTLNEFRTHGQTTKARQFGKRVSSLLDSLLLGYDKRLRPDFGPNPFMKSPNTVCGHFHWRYRLEIRRSIKRVNLAVVVESPLFFSLMSAFVNSFNVIANSSNVIGNSSNATMF</sequence>
<evidence type="ECO:0000313" key="2">
    <source>
        <dbReference type="EMBL" id="GFO09339.1"/>
    </source>
</evidence>
<evidence type="ECO:0000256" key="1">
    <source>
        <dbReference type="SAM" id="MobiDB-lite"/>
    </source>
</evidence>
<protein>
    <submittedName>
        <fullName evidence="2">Uncharacterized protein</fullName>
    </submittedName>
</protein>
<name>A0AAV4ASM9_9GAST</name>
<feature type="region of interest" description="Disordered" evidence="1">
    <location>
        <begin position="111"/>
        <end position="155"/>
    </location>
</feature>
<accession>A0AAV4ASM9</accession>
<proteinExistence type="predicted"/>
<dbReference type="EMBL" id="BLXT01004061">
    <property type="protein sequence ID" value="GFO09339.1"/>
    <property type="molecule type" value="Genomic_DNA"/>
</dbReference>
<comment type="caution">
    <text evidence="2">The sequence shown here is derived from an EMBL/GenBank/DDBJ whole genome shotgun (WGS) entry which is preliminary data.</text>
</comment>
<dbReference type="Proteomes" id="UP000735302">
    <property type="component" value="Unassembled WGS sequence"/>
</dbReference>
<keyword evidence="3" id="KW-1185">Reference proteome</keyword>
<dbReference type="AlphaFoldDB" id="A0AAV4ASM9"/>
<feature type="compositionally biased region" description="Polar residues" evidence="1">
    <location>
        <begin position="111"/>
        <end position="123"/>
    </location>
</feature>
<reference evidence="2 3" key="1">
    <citation type="journal article" date="2021" name="Elife">
        <title>Chloroplast acquisition without the gene transfer in kleptoplastic sea slugs, Plakobranchus ocellatus.</title>
        <authorList>
            <person name="Maeda T."/>
            <person name="Takahashi S."/>
            <person name="Yoshida T."/>
            <person name="Shimamura S."/>
            <person name="Takaki Y."/>
            <person name="Nagai Y."/>
            <person name="Toyoda A."/>
            <person name="Suzuki Y."/>
            <person name="Arimoto A."/>
            <person name="Ishii H."/>
            <person name="Satoh N."/>
            <person name="Nishiyama T."/>
            <person name="Hasebe M."/>
            <person name="Maruyama T."/>
            <person name="Minagawa J."/>
            <person name="Obokata J."/>
            <person name="Shigenobu S."/>
        </authorList>
    </citation>
    <scope>NUCLEOTIDE SEQUENCE [LARGE SCALE GENOMIC DNA]</scope>
</reference>
<evidence type="ECO:0000313" key="3">
    <source>
        <dbReference type="Proteomes" id="UP000735302"/>
    </source>
</evidence>
<organism evidence="2 3">
    <name type="scientific">Plakobranchus ocellatus</name>
    <dbReference type="NCBI Taxonomy" id="259542"/>
    <lineage>
        <taxon>Eukaryota</taxon>
        <taxon>Metazoa</taxon>
        <taxon>Spiralia</taxon>
        <taxon>Lophotrochozoa</taxon>
        <taxon>Mollusca</taxon>
        <taxon>Gastropoda</taxon>
        <taxon>Heterobranchia</taxon>
        <taxon>Euthyneura</taxon>
        <taxon>Panpulmonata</taxon>
        <taxon>Sacoglossa</taxon>
        <taxon>Placobranchoidea</taxon>
        <taxon>Plakobranchidae</taxon>
        <taxon>Plakobranchus</taxon>
    </lineage>
</organism>
<gene>
    <name evidence="2" type="ORF">PoB_003584400</name>
</gene>